<evidence type="ECO:0000313" key="3">
    <source>
        <dbReference type="Proteomes" id="UP000002770"/>
    </source>
</evidence>
<dbReference type="HOGENOM" id="CLU_149973_0_0_6"/>
<protein>
    <submittedName>
        <fullName evidence="2">Uncharacterized protein</fullName>
    </submittedName>
</protein>
<dbReference type="EMBL" id="JH413796">
    <property type="protein sequence ID" value="EHL32587.1"/>
    <property type="molecule type" value="Genomic_DNA"/>
</dbReference>
<evidence type="ECO:0000256" key="1">
    <source>
        <dbReference type="SAM" id="Phobius"/>
    </source>
</evidence>
<keyword evidence="1" id="KW-0472">Membrane</keyword>
<feature type="transmembrane region" description="Helical" evidence="1">
    <location>
        <begin position="92"/>
        <end position="109"/>
    </location>
</feature>
<dbReference type="AlphaFoldDB" id="G9EJ21"/>
<evidence type="ECO:0000313" key="2">
    <source>
        <dbReference type="EMBL" id="EHL32587.1"/>
    </source>
</evidence>
<reference evidence="2 3" key="1">
    <citation type="journal article" date="2011" name="BMC Genomics">
        <title>Insight into cross-talk between intra-amoebal pathogens.</title>
        <authorList>
            <person name="Gimenez G."/>
            <person name="Bertelli C."/>
            <person name="Moliner C."/>
            <person name="Robert C."/>
            <person name="Raoult D."/>
            <person name="Fournier P.E."/>
            <person name="Greub G."/>
        </authorList>
    </citation>
    <scope>NUCLEOTIDE SEQUENCE [LARGE SCALE GENOMIC DNA]</scope>
    <source>
        <strain evidence="2 3">LLAP12</strain>
    </source>
</reference>
<feature type="transmembrane region" description="Helical" evidence="1">
    <location>
        <begin position="12"/>
        <end position="31"/>
    </location>
</feature>
<dbReference type="InParanoid" id="G9EJ21"/>
<name>G9EJ21_9GAMM</name>
<dbReference type="eggNOG" id="ENOG5031TDD">
    <property type="taxonomic scope" value="Bacteria"/>
</dbReference>
<organism evidence="2 3">
    <name type="scientific">Legionella drancourtii LLAP12</name>
    <dbReference type="NCBI Taxonomy" id="658187"/>
    <lineage>
        <taxon>Bacteria</taxon>
        <taxon>Pseudomonadati</taxon>
        <taxon>Pseudomonadota</taxon>
        <taxon>Gammaproteobacteria</taxon>
        <taxon>Legionellales</taxon>
        <taxon>Legionellaceae</taxon>
        <taxon>Legionella</taxon>
    </lineage>
</organism>
<dbReference type="Proteomes" id="UP000002770">
    <property type="component" value="Unassembled WGS sequence"/>
</dbReference>
<sequence length="110" mass="12958">MSNKHISRFIIGISKTVLPVVLILLLAPQFIRFSSELNSASHFFQAHQIKFLIIHSFFYLALYCCWPRLITVLSNRCHHEINDSQIKLALQARNYLLAALIFFELLVWWR</sequence>
<proteinExistence type="predicted"/>
<accession>G9EJ21</accession>
<gene>
    <name evidence="2" type="ORF">LDG_5178</name>
</gene>
<keyword evidence="1" id="KW-1133">Transmembrane helix</keyword>
<dbReference type="OrthoDB" id="5638532at2"/>
<keyword evidence="1" id="KW-0812">Transmembrane</keyword>
<dbReference type="STRING" id="658187.LDG_5178"/>
<keyword evidence="3" id="KW-1185">Reference proteome</keyword>
<dbReference type="RefSeq" id="WP_006869168.1">
    <property type="nucleotide sequence ID" value="NZ_JH413796.1"/>
</dbReference>
<feature type="transmembrane region" description="Helical" evidence="1">
    <location>
        <begin position="51"/>
        <end position="71"/>
    </location>
</feature>